<evidence type="ECO:0000313" key="2">
    <source>
        <dbReference type="EMBL" id="KAF7843882.1"/>
    </source>
</evidence>
<reference evidence="2" key="1">
    <citation type="submission" date="2020-09" db="EMBL/GenBank/DDBJ databases">
        <title>Genome-Enabled Discovery of Anthraquinone Biosynthesis in Senna tora.</title>
        <authorList>
            <person name="Kang S.-H."/>
            <person name="Pandey R.P."/>
            <person name="Lee C.-M."/>
            <person name="Sim J.-S."/>
            <person name="Jeong J.-T."/>
            <person name="Choi B.-S."/>
            <person name="Jung M."/>
            <person name="Ginzburg D."/>
            <person name="Zhao K."/>
            <person name="Won S.Y."/>
            <person name="Oh T.-J."/>
            <person name="Yu Y."/>
            <person name="Kim N.-H."/>
            <person name="Lee O.R."/>
            <person name="Lee T.-H."/>
            <person name="Bashyal P."/>
            <person name="Kim T.-S."/>
            <person name="Lee W.-H."/>
            <person name="Kawkins C."/>
            <person name="Kim C.-K."/>
            <person name="Kim J.S."/>
            <person name="Ahn B.O."/>
            <person name="Rhee S.Y."/>
            <person name="Sohng J.K."/>
        </authorList>
    </citation>
    <scope>NUCLEOTIDE SEQUENCE</scope>
    <source>
        <tissue evidence="2">Leaf</tissue>
    </source>
</reference>
<dbReference type="Proteomes" id="UP000634136">
    <property type="component" value="Unassembled WGS sequence"/>
</dbReference>
<name>A0A834XEZ9_9FABA</name>
<proteinExistence type="predicted"/>
<evidence type="ECO:0000313" key="3">
    <source>
        <dbReference type="Proteomes" id="UP000634136"/>
    </source>
</evidence>
<comment type="caution">
    <text evidence="2">The sequence shown here is derived from an EMBL/GenBank/DDBJ whole genome shotgun (WGS) entry which is preliminary data.</text>
</comment>
<keyword evidence="3" id="KW-1185">Reference proteome</keyword>
<protein>
    <submittedName>
        <fullName evidence="2">Uncharacterized protein</fullName>
    </submittedName>
</protein>
<feature type="region of interest" description="Disordered" evidence="1">
    <location>
        <begin position="1"/>
        <end position="28"/>
    </location>
</feature>
<feature type="compositionally biased region" description="Basic and acidic residues" evidence="1">
    <location>
        <begin position="1"/>
        <end position="11"/>
    </location>
</feature>
<dbReference type="AlphaFoldDB" id="A0A834XEZ9"/>
<accession>A0A834XEZ9</accession>
<sequence>MELTRCHKGDELADESLASSSSANPLSPFTGVCSPASLENRYANMVASISQVLYSK</sequence>
<gene>
    <name evidence="2" type="ORF">G2W53_000787</name>
</gene>
<dbReference type="EMBL" id="JAAIUW010000001">
    <property type="protein sequence ID" value="KAF7843882.1"/>
    <property type="molecule type" value="Genomic_DNA"/>
</dbReference>
<evidence type="ECO:0000256" key="1">
    <source>
        <dbReference type="SAM" id="MobiDB-lite"/>
    </source>
</evidence>
<organism evidence="2 3">
    <name type="scientific">Senna tora</name>
    <dbReference type="NCBI Taxonomy" id="362788"/>
    <lineage>
        <taxon>Eukaryota</taxon>
        <taxon>Viridiplantae</taxon>
        <taxon>Streptophyta</taxon>
        <taxon>Embryophyta</taxon>
        <taxon>Tracheophyta</taxon>
        <taxon>Spermatophyta</taxon>
        <taxon>Magnoliopsida</taxon>
        <taxon>eudicotyledons</taxon>
        <taxon>Gunneridae</taxon>
        <taxon>Pentapetalae</taxon>
        <taxon>rosids</taxon>
        <taxon>fabids</taxon>
        <taxon>Fabales</taxon>
        <taxon>Fabaceae</taxon>
        <taxon>Caesalpinioideae</taxon>
        <taxon>Cassia clade</taxon>
        <taxon>Senna</taxon>
    </lineage>
</organism>